<keyword evidence="3" id="KW-0732">Signal</keyword>
<sequence>MLPAHFSAFPVALFLIARLACANLDGTVARESGKESPLGSVVNEVGDRAADLVVVLGLLPYVPMPLVLGALLASTLPSWMALAGAAAGVARINGGPVGKTERCLIVIIAAATGWYLPAAVAVIAGSLLTCVLRAFQIAGRCRAGAPGDGPSAARTAGAPPASGGPERPVTALDR</sequence>
<feature type="chain" id="PRO_5040885548" evidence="3">
    <location>
        <begin position="23"/>
        <end position="174"/>
    </location>
</feature>
<dbReference type="Proteomes" id="UP000184388">
    <property type="component" value="Unassembled WGS sequence"/>
</dbReference>
<gene>
    <name evidence="4" type="ORF">SAMN05216268_114102</name>
</gene>
<comment type="caution">
    <text evidence="4">The sequence shown here is derived from an EMBL/GenBank/DDBJ whole genome shotgun (WGS) entry which is preliminary data.</text>
</comment>
<feature type="signal peptide" evidence="3">
    <location>
        <begin position="1"/>
        <end position="22"/>
    </location>
</feature>
<protein>
    <submittedName>
        <fullName evidence="4">CDP-diacylglycerol--glycerol-3-phosphate 3-phosphatidyltransferase</fullName>
    </submittedName>
</protein>
<dbReference type="AlphaFoldDB" id="A0A9X8N2V1"/>
<dbReference type="Gene3D" id="1.20.120.1760">
    <property type="match status" value="1"/>
</dbReference>
<keyword evidence="2" id="KW-0472">Membrane</keyword>
<reference evidence="5" key="1">
    <citation type="submission" date="2016-11" db="EMBL/GenBank/DDBJ databases">
        <authorList>
            <person name="Jaros S."/>
            <person name="Januszkiewicz K."/>
            <person name="Wedrychowicz H."/>
        </authorList>
    </citation>
    <scope>NUCLEOTIDE SEQUENCE [LARGE SCALE GENOMIC DNA]</scope>
    <source>
        <strain evidence="5">CGMCC 4.3555</strain>
    </source>
</reference>
<proteinExistence type="predicted"/>
<name>A0A9X8N2V1_9ACTN</name>
<dbReference type="EMBL" id="FRBK01000014">
    <property type="protein sequence ID" value="SHM78255.1"/>
    <property type="molecule type" value="Genomic_DNA"/>
</dbReference>
<feature type="transmembrane region" description="Helical" evidence="2">
    <location>
        <begin position="66"/>
        <end position="92"/>
    </location>
</feature>
<feature type="transmembrane region" description="Helical" evidence="2">
    <location>
        <begin position="104"/>
        <end position="128"/>
    </location>
</feature>
<dbReference type="InterPro" id="IPR000462">
    <property type="entry name" value="CDP-OH_P_trans"/>
</dbReference>
<keyword evidence="2" id="KW-1133">Transmembrane helix</keyword>
<evidence type="ECO:0000256" key="2">
    <source>
        <dbReference type="SAM" id="Phobius"/>
    </source>
</evidence>
<keyword evidence="2" id="KW-0812">Transmembrane</keyword>
<evidence type="ECO:0000256" key="1">
    <source>
        <dbReference type="SAM" id="MobiDB-lite"/>
    </source>
</evidence>
<evidence type="ECO:0000313" key="5">
    <source>
        <dbReference type="Proteomes" id="UP000184388"/>
    </source>
</evidence>
<dbReference type="Pfam" id="PF01066">
    <property type="entry name" value="CDP-OH_P_transf"/>
    <property type="match status" value="1"/>
</dbReference>
<evidence type="ECO:0000256" key="3">
    <source>
        <dbReference type="SAM" id="SignalP"/>
    </source>
</evidence>
<feature type="region of interest" description="Disordered" evidence="1">
    <location>
        <begin position="143"/>
        <end position="174"/>
    </location>
</feature>
<evidence type="ECO:0000313" key="4">
    <source>
        <dbReference type="EMBL" id="SHM78255.1"/>
    </source>
</evidence>
<dbReference type="InterPro" id="IPR043130">
    <property type="entry name" value="CDP-OH_PTrfase_TM_dom"/>
</dbReference>
<accession>A0A9X8N2V1</accession>
<organism evidence="4 5">
    <name type="scientific">Streptomyces yunnanensis</name>
    <dbReference type="NCBI Taxonomy" id="156453"/>
    <lineage>
        <taxon>Bacteria</taxon>
        <taxon>Bacillati</taxon>
        <taxon>Actinomycetota</taxon>
        <taxon>Actinomycetes</taxon>
        <taxon>Kitasatosporales</taxon>
        <taxon>Streptomycetaceae</taxon>
        <taxon>Streptomyces</taxon>
    </lineage>
</organism>